<organism evidence="3 4">
    <name type="scientific">Phenylobacterium koreense</name>
    <dbReference type="NCBI Taxonomy" id="266125"/>
    <lineage>
        <taxon>Bacteria</taxon>
        <taxon>Pseudomonadati</taxon>
        <taxon>Pseudomonadota</taxon>
        <taxon>Alphaproteobacteria</taxon>
        <taxon>Caulobacterales</taxon>
        <taxon>Caulobacteraceae</taxon>
        <taxon>Phenylobacterium</taxon>
    </lineage>
</organism>
<dbReference type="InterPro" id="IPR050921">
    <property type="entry name" value="T4SS_GSP_E_ATPase"/>
</dbReference>
<dbReference type="PROSITE" id="PS00662">
    <property type="entry name" value="T2SP_E"/>
    <property type="match status" value="1"/>
</dbReference>
<dbReference type="InterPro" id="IPR001482">
    <property type="entry name" value="T2SS/T4SS_dom"/>
</dbReference>
<evidence type="ECO:0000313" key="4">
    <source>
        <dbReference type="Proteomes" id="UP001549110"/>
    </source>
</evidence>
<dbReference type="SUPFAM" id="SSF52540">
    <property type="entry name" value="P-loop containing nucleoside triphosphate hydrolases"/>
    <property type="match status" value="1"/>
</dbReference>
<evidence type="ECO:0000256" key="1">
    <source>
        <dbReference type="ARBA" id="ARBA00006611"/>
    </source>
</evidence>
<dbReference type="Gene3D" id="3.30.450.90">
    <property type="match status" value="1"/>
</dbReference>
<protein>
    <submittedName>
        <fullName evidence="3">Type IV secretion system protein VirB11</fullName>
    </submittedName>
</protein>
<accession>A0ABV2EM93</accession>
<name>A0ABV2EM93_9CAUL</name>
<dbReference type="PANTHER" id="PTHR30486:SF6">
    <property type="entry name" value="TYPE IV PILUS RETRACTATION ATPASE PILT"/>
    <property type="match status" value="1"/>
</dbReference>
<gene>
    <name evidence="3" type="ORF">ABID41_003304</name>
</gene>
<evidence type="ECO:0000259" key="2">
    <source>
        <dbReference type="PROSITE" id="PS00662"/>
    </source>
</evidence>
<evidence type="ECO:0000313" key="3">
    <source>
        <dbReference type="EMBL" id="MET3528165.1"/>
    </source>
</evidence>
<comment type="similarity">
    <text evidence="1">Belongs to the GSP E family.</text>
</comment>
<proteinExistence type="inferred from homology"/>
<dbReference type="PANTHER" id="PTHR30486">
    <property type="entry name" value="TWITCHING MOTILITY PROTEIN PILT"/>
    <property type="match status" value="1"/>
</dbReference>
<dbReference type="Pfam" id="PF00437">
    <property type="entry name" value="T2SSE"/>
    <property type="match status" value="1"/>
</dbReference>
<dbReference type="Gene3D" id="3.40.50.300">
    <property type="entry name" value="P-loop containing nucleotide triphosphate hydrolases"/>
    <property type="match status" value="1"/>
</dbReference>
<dbReference type="InterPro" id="IPR014149">
    <property type="entry name" value="Conjug-transfer_TrbB"/>
</dbReference>
<reference evidence="3 4" key="1">
    <citation type="submission" date="2024-06" db="EMBL/GenBank/DDBJ databases">
        <title>Genomic Encyclopedia of Type Strains, Phase IV (KMG-IV): sequencing the most valuable type-strain genomes for metagenomic binning, comparative biology and taxonomic classification.</title>
        <authorList>
            <person name="Goeker M."/>
        </authorList>
    </citation>
    <scope>NUCLEOTIDE SEQUENCE [LARGE SCALE GENOMIC DNA]</scope>
    <source>
        <strain evidence="3 4">DSM 17809</strain>
    </source>
</reference>
<dbReference type="EMBL" id="JBEPLU010000003">
    <property type="protein sequence ID" value="MET3528165.1"/>
    <property type="molecule type" value="Genomic_DNA"/>
</dbReference>
<dbReference type="InterPro" id="IPR027417">
    <property type="entry name" value="P-loop_NTPase"/>
</dbReference>
<dbReference type="CDD" id="cd01130">
    <property type="entry name" value="VirB11-like_ATPase"/>
    <property type="match status" value="1"/>
</dbReference>
<comment type="caution">
    <text evidence="3">The sequence shown here is derived from an EMBL/GenBank/DDBJ whole genome shotgun (WGS) entry which is preliminary data.</text>
</comment>
<dbReference type="RefSeq" id="WP_354298149.1">
    <property type="nucleotide sequence ID" value="NZ_JBEPLU010000003.1"/>
</dbReference>
<dbReference type="NCBIfam" id="TIGR02782">
    <property type="entry name" value="TrbB_P"/>
    <property type="match status" value="1"/>
</dbReference>
<feature type="domain" description="Bacterial type II secretion system protein E" evidence="2">
    <location>
        <begin position="214"/>
        <end position="228"/>
    </location>
</feature>
<dbReference type="Proteomes" id="UP001549110">
    <property type="component" value="Unassembled WGS sequence"/>
</dbReference>
<keyword evidence="4" id="KW-1185">Reference proteome</keyword>
<sequence>MEAEAASQARRHQALDQALGEVVLRALAEPGVVEVLVNPDGRVIVDVLGQGRRDLGVRLTVGARERVIRLVAAHVGQTITPSAPRLSGALPSGERFQAFLPPVCAQPAFSIRKRPQRIWTLKDYVAQRAMSPEEAATLSQAVCARRNILVSGGAGSGKTTLANALLAEPAFASDRVFLIEDVRELQCSAWDQVATLTRRPPDAIAVVDLVRDALRMRPDRIVVGELRDGASALETLKAWNTGHPGGLATIHANSALEALSRLEDLLAEVMASSSLRLIERAVDLIVHVARTDDGRRIEGLLWNPRSAGSNGQEGVSLWPWEAAEAVFTRDVGASP</sequence>